<feature type="transmembrane region" description="Helical" evidence="14">
    <location>
        <begin position="122"/>
        <end position="141"/>
    </location>
</feature>
<organism evidence="16">
    <name type="scientific">Culex tarsalis</name>
    <name type="common">Encephalitis mosquito</name>
    <dbReference type="NCBI Taxonomy" id="7177"/>
    <lineage>
        <taxon>Eukaryota</taxon>
        <taxon>Metazoa</taxon>
        <taxon>Ecdysozoa</taxon>
        <taxon>Arthropoda</taxon>
        <taxon>Hexapoda</taxon>
        <taxon>Insecta</taxon>
        <taxon>Pterygota</taxon>
        <taxon>Neoptera</taxon>
        <taxon>Endopterygota</taxon>
        <taxon>Diptera</taxon>
        <taxon>Nematocera</taxon>
        <taxon>Culicoidea</taxon>
        <taxon>Culicidae</taxon>
        <taxon>Culicinae</taxon>
        <taxon>Culicini</taxon>
        <taxon>Culex</taxon>
        <taxon>Culex</taxon>
    </lineage>
</organism>
<dbReference type="AlphaFoldDB" id="A0A1Q3EUG4"/>
<evidence type="ECO:0000256" key="3">
    <source>
        <dbReference type="ARBA" id="ARBA00022475"/>
    </source>
</evidence>
<evidence type="ECO:0000256" key="2">
    <source>
        <dbReference type="ARBA" id="ARBA00022448"/>
    </source>
</evidence>
<evidence type="ECO:0000256" key="12">
    <source>
        <dbReference type="RuleBase" id="RU003346"/>
    </source>
</evidence>
<feature type="transmembrane region" description="Helical" evidence="14">
    <location>
        <begin position="430"/>
        <end position="450"/>
    </location>
</feature>
<evidence type="ECO:0000256" key="5">
    <source>
        <dbReference type="ARBA" id="ARBA00022692"/>
    </source>
</evidence>
<evidence type="ECO:0000256" key="10">
    <source>
        <dbReference type="ARBA" id="ARBA00060205"/>
    </source>
</evidence>
<dbReference type="CDD" id="cd17358">
    <property type="entry name" value="MFS_GLUT6_8_Class3_like"/>
    <property type="match status" value="1"/>
</dbReference>
<dbReference type="NCBIfam" id="TIGR00879">
    <property type="entry name" value="SP"/>
    <property type="match status" value="1"/>
</dbReference>
<dbReference type="InterPro" id="IPR020846">
    <property type="entry name" value="MFS_dom"/>
</dbReference>
<evidence type="ECO:0000256" key="7">
    <source>
        <dbReference type="ARBA" id="ARBA00023136"/>
    </source>
</evidence>
<dbReference type="InterPro" id="IPR005828">
    <property type="entry name" value="MFS_sugar_transport-like"/>
</dbReference>
<feature type="transmembrane region" description="Helical" evidence="14">
    <location>
        <begin position="49"/>
        <end position="72"/>
    </location>
</feature>
<evidence type="ECO:0000259" key="15">
    <source>
        <dbReference type="PROSITE" id="PS50850"/>
    </source>
</evidence>
<dbReference type="EMBL" id="GFDL01016086">
    <property type="protein sequence ID" value="JAV18959.1"/>
    <property type="molecule type" value="Transcribed_RNA"/>
</dbReference>
<reference evidence="16" key="1">
    <citation type="submission" date="2017-01" db="EMBL/GenBank/DDBJ databases">
        <title>A deep insight into the sialotranscriptome of adult male and female Cluex tarsalis mosquitoes.</title>
        <authorList>
            <person name="Ribeiro J.M."/>
            <person name="Moreira F."/>
            <person name="Bernard K.A."/>
            <person name="Calvo E."/>
        </authorList>
    </citation>
    <scope>NUCLEOTIDE SEQUENCE</scope>
    <source>
        <strain evidence="16">Kern County</strain>
        <tissue evidence="16">Salivary glands</tissue>
    </source>
</reference>
<feature type="transmembrane region" description="Helical" evidence="14">
    <location>
        <begin position="291"/>
        <end position="314"/>
    </location>
</feature>
<dbReference type="GO" id="GO:0051119">
    <property type="term" value="F:sugar transmembrane transporter activity"/>
    <property type="evidence" value="ECO:0007669"/>
    <property type="project" value="InterPro"/>
</dbReference>
<dbReference type="InterPro" id="IPR050549">
    <property type="entry name" value="MFS_Trehalose_Transporter"/>
</dbReference>
<evidence type="ECO:0000256" key="9">
    <source>
        <dbReference type="ARBA" id="ARBA00024348"/>
    </source>
</evidence>
<dbReference type="PROSITE" id="PS00217">
    <property type="entry name" value="SUGAR_TRANSPORT_2"/>
    <property type="match status" value="1"/>
</dbReference>
<dbReference type="PANTHER" id="PTHR48021">
    <property type="match status" value="1"/>
</dbReference>
<feature type="transmembrane region" description="Helical" evidence="14">
    <location>
        <begin position="177"/>
        <end position="196"/>
    </location>
</feature>
<feature type="transmembrane region" description="Helical" evidence="14">
    <location>
        <begin position="92"/>
        <end position="110"/>
    </location>
</feature>
<feature type="transmembrane region" description="Helical" evidence="14">
    <location>
        <begin position="147"/>
        <end position="165"/>
    </location>
</feature>
<name>A0A1Q3EUG4_CULTA</name>
<comment type="function">
    <text evidence="10">High-capacity facilitative transporter for trehalose. Does not transport maltose, sucrose or lactose. Mediates the bidirectional transfer of trehalose. Responsible for the transport of trehalose synthesized in the fat body and the incorporation of trehalose into other tissues that require a carbon source, thereby regulating trehalose levels in the hemolymph.</text>
</comment>
<sequence>MTGKETSALVDKGALPKIVATNEKGVTMTLPNVEGQPSKSERGKALRQVIAAFVANIGTINTGLIFGFSAVVIPQLQAADTLIPVDESQSSWVASLSAIGTPIGCLISGYMMDTIGRKKALLLTEIPLIIGWIVIACATNVDMIYAGRVLTGFGSGMVGAPARVYTSEVTQPHLRGMLCALASTGISLGVLLQYTLGAFTSWKTLSAISASVPVLAFVLMLFMPETPNYLVTKNKPDQAMKSLAKLRGSTYNLEREVTQLQTFAQKSNQKKKLTPKETIQALLHPSCLKPFAILSIYFMMYQFSGVNTITFYAVEIFRDSGTTMDKYTCTIMLGVVRLVFTIIAAILLRRCGRRPLTFISGIGCGITMIGLGTYLYFKKSWEEAVPPIEPTATWFPVACIFIFTITCTLGFLVVPWVMIGELYPMKVRGIVGGFTTCMAHTCVFIVVKTYPFLSHLLERHGAFILYGCISFVGTVFFYLCLPETKGKTLQEIEDYFSGRTKTLKKSKQLEATTTTSGAANGNSKPLLLAPEKNKLLP</sequence>
<evidence type="ECO:0000256" key="4">
    <source>
        <dbReference type="ARBA" id="ARBA00022597"/>
    </source>
</evidence>
<dbReference type="PROSITE" id="PS50850">
    <property type="entry name" value="MFS"/>
    <property type="match status" value="1"/>
</dbReference>
<evidence type="ECO:0000256" key="1">
    <source>
        <dbReference type="ARBA" id="ARBA00004651"/>
    </source>
</evidence>
<dbReference type="SUPFAM" id="SSF103473">
    <property type="entry name" value="MFS general substrate transporter"/>
    <property type="match status" value="1"/>
</dbReference>
<keyword evidence="5 14" id="KW-0812">Transmembrane</keyword>
<accession>A0A1Q3EUG4</accession>
<dbReference type="GO" id="GO:0005886">
    <property type="term" value="C:plasma membrane"/>
    <property type="evidence" value="ECO:0007669"/>
    <property type="project" value="UniProtKB-SubCell"/>
</dbReference>
<feature type="compositionally biased region" description="Low complexity" evidence="13">
    <location>
        <begin position="511"/>
        <end position="523"/>
    </location>
</feature>
<dbReference type="InterPro" id="IPR005829">
    <property type="entry name" value="Sugar_transporter_CS"/>
</dbReference>
<protein>
    <recommendedName>
        <fullName evidence="11">Facilitated trehalose transporter Tret1</fullName>
    </recommendedName>
</protein>
<evidence type="ECO:0000256" key="6">
    <source>
        <dbReference type="ARBA" id="ARBA00022989"/>
    </source>
</evidence>
<dbReference type="InterPro" id="IPR036259">
    <property type="entry name" value="MFS_trans_sf"/>
</dbReference>
<evidence type="ECO:0000256" key="14">
    <source>
        <dbReference type="SAM" id="Phobius"/>
    </source>
</evidence>
<dbReference type="Gene3D" id="1.20.1250.20">
    <property type="entry name" value="MFS general substrate transporter like domains"/>
    <property type="match status" value="1"/>
</dbReference>
<keyword evidence="6 14" id="KW-1133">Transmembrane helix</keyword>
<evidence type="ECO:0000256" key="13">
    <source>
        <dbReference type="SAM" id="MobiDB-lite"/>
    </source>
</evidence>
<keyword evidence="2 12" id="KW-0813">Transport</keyword>
<dbReference type="PANTHER" id="PTHR48021:SF7">
    <property type="entry name" value="RH09188P"/>
    <property type="match status" value="1"/>
</dbReference>
<dbReference type="FunFam" id="1.20.1250.20:FF:000055">
    <property type="entry name" value="Facilitated trehalose transporter Tret1-2 homolog"/>
    <property type="match status" value="1"/>
</dbReference>
<comment type="subcellular location">
    <subcellularLocation>
        <location evidence="1">Cell membrane</location>
        <topology evidence="1">Multi-pass membrane protein</topology>
    </subcellularLocation>
</comment>
<feature type="transmembrane region" description="Helical" evidence="14">
    <location>
        <begin position="393"/>
        <end position="418"/>
    </location>
</feature>
<dbReference type="GO" id="GO:0015574">
    <property type="term" value="F:trehalose transmembrane transporter activity"/>
    <property type="evidence" value="ECO:0007669"/>
    <property type="project" value="UniProtKB-ARBA"/>
</dbReference>
<comment type="similarity">
    <text evidence="9">Belongs to the major facilitator superfamily. Sugar transporter (TC 2.A.1.1) family. Trehalose transporter subfamily.</text>
</comment>
<dbReference type="Pfam" id="PF00083">
    <property type="entry name" value="Sugar_tr"/>
    <property type="match status" value="1"/>
</dbReference>
<keyword evidence="4" id="KW-0762">Sugar transport</keyword>
<keyword evidence="8" id="KW-0325">Glycoprotein</keyword>
<feature type="domain" description="Major facilitator superfamily (MFS) profile" evidence="15">
    <location>
        <begin position="47"/>
        <end position="485"/>
    </location>
</feature>
<dbReference type="PRINTS" id="PR00171">
    <property type="entry name" value="SUGRTRNSPORT"/>
</dbReference>
<feature type="transmembrane region" description="Helical" evidence="14">
    <location>
        <begin position="330"/>
        <end position="348"/>
    </location>
</feature>
<keyword evidence="7 14" id="KW-0472">Membrane</keyword>
<dbReference type="InterPro" id="IPR044775">
    <property type="entry name" value="MFS_ERD6/Tret1-like"/>
</dbReference>
<feature type="transmembrane region" description="Helical" evidence="14">
    <location>
        <begin position="202"/>
        <end position="223"/>
    </location>
</feature>
<dbReference type="InterPro" id="IPR003663">
    <property type="entry name" value="Sugar/inositol_transpt"/>
</dbReference>
<evidence type="ECO:0000313" key="16">
    <source>
        <dbReference type="EMBL" id="JAV18959.1"/>
    </source>
</evidence>
<keyword evidence="3" id="KW-1003">Cell membrane</keyword>
<feature type="transmembrane region" description="Helical" evidence="14">
    <location>
        <begin position="355"/>
        <end position="377"/>
    </location>
</feature>
<feature type="transmembrane region" description="Helical" evidence="14">
    <location>
        <begin position="462"/>
        <end position="481"/>
    </location>
</feature>
<feature type="region of interest" description="Disordered" evidence="13">
    <location>
        <begin position="507"/>
        <end position="537"/>
    </location>
</feature>
<evidence type="ECO:0000256" key="8">
    <source>
        <dbReference type="ARBA" id="ARBA00023180"/>
    </source>
</evidence>
<evidence type="ECO:0000256" key="11">
    <source>
        <dbReference type="ARBA" id="ARBA00069106"/>
    </source>
</evidence>
<proteinExistence type="inferred from homology"/>